<dbReference type="AlphaFoldDB" id="A0A0F9XAP0"/>
<dbReference type="OrthoDB" id="2747330at2759"/>
<keyword evidence="3 6" id="KW-0064">Aspartyl protease</keyword>
<evidence type="ECO:0000313" key="10">
    <source>
        <dbReference type="EMBL" id="KKP02221.1"/>
    </source>
</evidence>
<evidence type="ECO:0000256" key="7">
    <source>
        <dbReference type="SAM" id="MobiDB-lite"/>
    </source>
</evidence>
<dbReference type="InterPro" id="IPR001461">
    <property type="entry name" value="Aspartic_peptidase_A1"/>
</dbReference>
<sequence length="401" mass="42051">MHPITFGSFLVTFLSASMAAGSAIPNAISTSGSFEIKRTENKGFTGRNGPLALARAYAKYGVPVSKTLTEAIELVKSTQLVKRGGSGNVTATPDGDDLQYLVPVQIGTPPQQLNLDFDTGSSDLWVFSSETDSSSSQGHDVYNPSKSTSSKKLDGATWNITYGDQSSSSGDVYTDVVTVGSLTVKTQAVESAQQVSAQFAQGHNDGLVGLAFSSLNTVTPTPQKTWFDNIVDSLDSPLFVADLRHETPGSYIFGAVPSAASNILYAPIDNSKGFWQFSTSSDIGGEFDAIADTGTTLILAGDDLAKAYYQKVQGARLDPVQGGYVFGCNTTLPDFKFTVGEGAITVPGSLVNYAPAGNGECFGGIQPSGGLPFTILGDIALKAAHVIFDSGKTQIGWAQKK</sequence>
<dbReference type="PANTHER" id="PTHR47966">
    <property type="entry name" value="BETA-SITE APP-CLEAVING ENZYME, ISOFORM A-RELATED"/>
    <property type="match status" value="1"/>
</dbReference>
<dbReference type="CDD" id="cd06097">
    <property type="entry name" value="Aspergillopepsin_like"/>
    <property type="match status" value="1"/>
</dbReference>
<evidence type="ECO:0000256" key="5">
    <source>
        <dbReference type="PIRSR" id="PIRSR601461-1"/>
    </source>
</evidence>
<dbReference type="InterPro" id="IPR021109">
    <property type="entry name" value="Peptidase_aspartic_dom_sf"/>
</dbReference>
<feature type="region of interest" description="Disordered" evidence="7">
    <location>
        <begin position="129"/>
        <end position="151"/>
    </location>
</feature>
<dbReference type="PROSITE" id="PS51767">
    <property type="entry name" value="PEPTIDASE_A1"/>
    <property type="match status" value="1"/>
</dbReference>
<organism evidence="10 11">
    <name type="scientific">Trichoderma harzianum</name>
    <name type="common">Hypocrea lixii</name>
    <dbReference type="NCBI Taxonomy" id="5544"/>
    <lineage>
        <taxon>Eukaryota</taxon>
        <taxon>Fungi</taxon>
        <taxon>Dikarya</taxon>
        <taxon>Ascomycota</taxon>
        <taxon>Pezizomycotina</taxon>
        <taxon>Sordariomycetes</taxon>
        <taxon>Hypocreomycetidae</taxon>
        <taxon>Hypocreales</taxon>
        <taxon>Hypocreaceae</taxon>
        <taxon>Trichoderma</taxon>
    </lineage>
</organism>
<keyword evidence="2 6" id="KW-0645">Protease</keyword>
<feature type="signal peptide" evidence="8">
    <location>
        <begin position="1"/>
        <end position="19"/>
    </location>
</feature>
<evidence type="ECO:0000256" key="1">
    <source>
        <dbReference type="ARBA" id="ARBA00007447"/>
    </source>
</evidence>
<dbReference type="OMA" id="PGRFINY"/>
<evidence type="ECO:0000259" key="9">
    <source>
        <dbReference type="PROSITE" id="PS51767"/>
    </source>
</evidence>
<evidence type="ECO:0000256" key="2">
    <source>
        <dbReference type="ARBA" id="ARBA00022670"/>
    </source>
</evidence>
<dbReference type="EMBL" id="JOKZ01000160">
    <property type="protein sequence ID" value="KKP02221.1"/>
    <property type="molecule type" value="Genomic_DNA"/>
</dbReference>
<gene>
    <name evidence="10" type="ORF">THAR02_05683</name>
</gene>
<dbReference type="PRINTS" id="PR00792">
    <property type="entry name" value="PEPSIN"/>
</dbReference>
<protein>
    <submittedName>
        <fullName evidence="10">Endothiapepsin</fullName>
    </submittedName>
</protein>
<evidence type="ECO:0000256" key="8">
    <source>
        <dbReference type="SAM" id="SignalP"/>
    </source>
</evidence>
<feature type="active site" evidence="5">
    <location>
        <position position="118"/>
    </location>
</feature>
<dbReference type="GO" id="GO:0006508">
    <property type="term" value="P:proteolysis"/>
    <property type="evidence" value="ECO:0007669"/>
    <property type="project" value="UniProtKB-KW"/>
</dbReference>
<dbReference type="GO" id="GO:0004190">
    <property type="term" value="F:aspartic-type endopeptidase activity"/>
    <property type="evidence" value="ECO:0007669"/>
    <property type="project" value="UniProtKB-KW"/>
</dbReference>
<accession>A0A0F9XAP0</accession>
<dbReference type="SUPFAM" id="SSF50630">
    <property type="entry name" value="Acid proteases"/>
    <property type="match status" value="1"/>
</dbReference>
<dbReference type="Gene3D" id="2.40.70.10">
    <property type="entry name" value="Acid Proteases"/>
    <property type="match status" value="2"/>
</dbReference>
<dbReference type="Pfam" id="PF00026">
    <property type="entry name" value="Asp"/>
    <property type="match status" value="1"/>
</dbReference>
<keyword evidence="8" id="KW-0732">Signal</keyword>
<evidence type="ECO:0000256" key="6">
    <source>
        <dbReference type="RuleBase" id="RU000454"/>
    </source>
</evidence>
<dbReference type="InterPro" id="IPR033121">
    <property type="entry name" value="PEPTIDASE_A1"/>
</dbReference>
<dbReference type="Proteomes" id="UP000034112">
    <property type="component" value="Unassembled WGS sequence"/>
</dbReference>
<keyword evidence="4 6" id="KW-0378">Hydrolase</keyword>
<evidence type="ECO:0000313" key="11">
    <source>
        <dbReference type="Proteomes" id="UP000034112"/>
    </source>
</evidence>
<feature type="chain" id="PRO_5002529710" evidence="8">
    <location>
        <begin position="20"/>
        <end position="401"/>
    </location>
</feature>
<feature type="compositionally biased region" description="Polar residues" evidence="7">
    <location>
        <begin position="129"/>
        <end position="150"/>
    </location>
</feature>
<feature type="domain" description="Peptidase A1" evidence="9">
    <location>
        <begin position="100"/>
        <end position="398"/>
    </location>
</feature>
<comment type="caution">
    <text evidence="10">The sequence shown here is derived from an EMBL/GenBank/DDBJ whole genome shotgun (WGS) entry which is preliminary data.</text>
</comment>
<proteinExistence type="inferred from homology"/>
<dbReference type="PROSITE" id="PS00141">
    <property type="entry name" value="ASP_PROTEASE"/>
    <property type="match status" value="2"/>
</dbReference>
<reference evidence="11" key="1">
    <citation type="journal article" date="2015" name="Genome Announc.">
        <title>Draft whole-genome sequence of the biocontrol agent Trichoderma harzianum T6776.</title>
        <authorList>
            <person name="Baroncelli R."/>
            <person name="Piaggeschi G."/>
            <person name="Fiorini L."/>
            <person name="Bertolini E."/>
            <person name="Zapparata A."/>
            <person name="Pe M.E."/>
            <person name="Sarrocco S."/>
            <person name="Vannacci G."/>
        </authorList>
    </citation>
    <scope>NUCLEOTIDE SEQUENCE [LARGE SCALE GENOMIC DNA]</scope>
    <source>
        <strain evidence="11">T6776</strain>
    </source>
</reference>
<name>A0A0F9XAP0_TRIHA</name>
<comment type="similarity">
    <text evidence="1 6">Belongs to the peptidase A1 family.</text>
</comment>
<dbReference type="InterPro" id="IPR001969">
    <property type="entry name" value="Aspartic_peptidase_AS"/>
</dbReference>
<dbReference type="PANTHER" id="PTHR47966:SF2">
    <property type="entry name" value="ASPERGILLOPEPSIN-1-RELATED"/>
    <property type="match status" value="1"/>
</dbReference>
<feature type="active site" evidence="5">
    <location>
        <position position="292"/>
    </location>
</feature>
<evidence type="ECO:0000256" key="3">
    <source>
        <dbReference type="ARBA" id="ARBA00022750"/>
    </source>
</evidence>
<dbReference type="FunFam" id="2.40.70.10:FF:000026">
    <property type="entry name" value="Endothiapepsin"/>
    <property type="match status" value="1"/>
</dbReference>
<dbReference type="InterPro" id="IPR034163">
    <property type="entry name" value="Aspergillopepsin-like_cat_dom"/>
</dbReference>
<evidence type="ECO:0000256" key="4">
    <source>
        <dbReference type="ARBA" id="ARBA00022801"/>
    </source>
</evidence>